<dbReference type="EMBL" id="UAWN01000011">
    <property type="protein sequence ID" value="SQC14036.1"/>
    <property type="molecule type" value="Genomic_DNA"/>
</dbReference>
<evidence type="ECO:0000256" key="1">
    <source>
        <dbReference type="ARBA" id="ARBA00006328"/>
    </source>
</evidence>
<dbReference type="EC" id="1.7.-.-" evidence="4"/>
<dbReference type="PANTHER" id="PTHR42748">
    <property type="entry name" value="NITROGEN METABOLITE REPRESSION PROTEIN NMRA FAMILY MEMBER"/>
    <property type="match status" value="1"/>
</dbReference>
<dbReference type="AlphaFoldDB" id="A0A2X3CQM6"/>
<organism evidence="4 5">
    <name type="scientific">Klebsiella pneumoniae</name>
    <dbReference type="NCBI Taxonomy" id="573"/>
    <lineage>
        <taxon>Bacteria</taxon>
        <taxon>Pseudomonadati</taxon>
        <taxon>Pseudomonadota</taxon>
        <taxon>Gammaproteobacteria</taxon>
        <taxon>Enterobacterales</taxon>
        <taxon>Enterobacteriaceae</taxon>
        <taxon>Klebsiella/Raoultella group</taxon>
        <taxon>Klebsiella</taxon>
        <taxon>Klebsiella pneumoniae complex</taxon>
    </lineage>
</organism>
<gene>
    <name evidence="4" type="primary">azoB</name>
    <name evidence="4" type="ORF">NCTC9128_02116</name>
</gene>
<dbReference type="SUPFAM" id="SSF51735">
    <property type="entry name" value="NAD(P)-binding Rossmann-fold domains"/>
    <property type="match status" value="1"/>
</dbReference>
<proteinExistence type="inferred from homology"/>
<keyword evidence="4" id="KW-0560">Oxidoreductase</keyword>
<dbReference type="PANTHER" id="PTHR42748:SF7">
    <property type="entry name" value="NMRA LIKE REDOX SENSOR 1-RELATED"/>
    <property type="match status" value="1"/>
</dbReference>
<dbReference type="GO" id="GO:0016491">
    <property type="term" value="F:oxidoreductase activity"/>
    <property type="evidence" value="ECO:0007669"/>
    <property type="project" value="UniProtKB-KW"/>
</dbReference>
<sequence length="321" mass="34233">MTIAGERPGNRLQIRGTVMNNAQTVLVFGATGQQGGSVARALLHRGWRVRALVRDPFSAGAAALAARGAELVVGTFEDRAAMRSAMAGVDGVFSVQPSSPGGTVTDEQEVRYGITIADLAVECGVKHLVYSSGSATGETPTGVAHYDTKAEIERHIRRLPLAATIVRPATFMELLVMPGFGLDEGRFQFFMLPEGRMQVLAVEDIGHLVAAVFAAPARFAGKTFEIASDSVTGRQLEVLFSAAAGRPIPYSRFSDEVLAASPFLHKLTGLVDDGRLAGHADLDALRQLHPQLHTFAGWLAGPGRPAFERALTSGARWAFDR</sequence>
<accession>A0A2X3CQM6</accession>
<dbReference type="InterPro" id="IPR036291">
    <property type="entry name" value="NAD(P)-bd_dom_sf"/>
</dbReference>
<dbReference type="Proteomes" id="UP000251088">
    <property type="component" value="Unassembled WGS sequence"/>
</dbReference>
<dbReference type="CDD" id="cd05251">
    <property type="entry name" value="NmrA_like_SDR_a"/>
    <property type="match status" value="1"/>
</dbReference>
<dbReference type="Gene3D" id="3.40.50.720">
    <property type="entry name" value="NAD(P)-binding Rossmann-like Domain"/>
    <property type="match status" value="1"/>
</dbReference>
<dbReference type="InterPro" id="IPR051164">
    <property type="entry name" value="NmrA-like_oxidored"/>
</dbReference>
<comment type="similarity">
    <text evidence="1">Belongs to the NmrA-type oxidoreductase family.</text>
</comment>
<evidence type="ECO:0000313" key="4">
    <source>
        <dbReference type="EMBL" id="SQC14036.1"/>
    </source>
</evidence>
<dbReference type="Gene3D" id="3.90.25.10">
    <property type="entry name" value="UDP-galactose 4-epimerase, domain 1"/>
    <property type="match status" value="1"/>
</dbReference>
<reference evidence="4 5" key="1">
    <citation type="submission" date="2018-06" db="EMBL/GenBank/DDBJ databases">
        <authorList>
            <consortium name="Pathogen Informatics"/>
            <person name="Doyle S."/>
        </authorList>
    </citation>
    <scope>NUCLEOTIDE SEQUENCE [LARGE SCALE GENOMIC DNA]</scope>
    <source>
        <strain evidence="4 5">NCTC9128</strain>
    </source>
</reference>
<evidence type="ECO:0000256" key="2">
    <source>
        <dbReference type="ARBA" id="ARBA00022857"/>
    </source>
</evidence>
<evidence type="ECO:0000313" key="5">
    <source>
        <dbReference type="Proteomes" id="UP000251088"/>
    </source>
</evidence>
<feature type="domain" description="NmrA-like" evidence="3">
    <location>
        <begin position="23"/>
        <end position="263"/>
    </location>
</feature>
<keyword evidence="2" id="KW-0521">NADP</keyword>
<protein>
    <submittedName>
        <fullName evidence="4">NmrA family protein</fullName>
        <ecNumber evidence="4">1.7.-.-</ecNumber>
    </submittedName>
</protein>
<dbReference type="InterPro" id="IPR008030">
    <property type="entry name" value="NmrA-like"/>
</dbReference>
<evidence type="ECO:0000259" key="3">
    <source>
        <dbReference type="Pfam" id="PF05368"/>
    </source>
</evidence>
<dbReference type="Pfam" id="PF05368">
    <property type="entry name" value="NmrA"/>
    <property type="match status" value="1"/>
</dbReference>
<name>A0A2X3CQM6_KLEPN</name>